<feature type="region of interest" description="Disordered" evidence="1">
    <location>
        <begin position="54"/>
        <end position="130"/>
    </location>
</feature>
<accession>A0A645IVW6</accession>
<dbReference type="AlphaFoldDB" id="A0A645IVW6"/>
<organism evidence="2">
    <name type="scientific">bioreactor metagenome</name>
    <dbReference type="NCBI Taxonomy" id="1076179"/>
    <lineage>
        <taxon>unclassified sequences</taxon>
        <taxon>metagenomes</taxon>
        <taxon>ecological metagenomes</taxon>
    </lineage>
</organism>
<comment type="caution">
    <text evidence="2">The sequence shown here is derived from an EMBL/GenBank/DDBJ whole genome shotgun (WGS) entry which is preliminary data.</text>
</comment>
<evidence type="ECO:0000313" key="2">
    <source>
        <dbReference type="EMBL" id="MPN55002.1"/>
    </source>
</evidence>
<dbReference type="EMBL" id="VSSQ01123780">
    <property type="protein sequence ID" value="MPN55002.1"/>
    <property type="molecule type" value="Genomic_DNA"/>
</dbReference>
<reference evidence="2" key="1">
    <citation type="submission" date="2019-08" db="EMBL/GenBank/DDBJ databases">
        <authorList>
            <person name="Kucharzyk K."/>
            <person name="Murdoch R.W."/>
            <person name="Higgins S."/>
            <person name="Loffler F."/>
        </authorList>
    </citation>
    <scope>NUCLEOTIDE SEQUENCE</scope>
</reference>
<feature type="compositionally biased region" description="Low complexity" evidence="1">
    <location>
        <begin position="110"/>
        <end position="123"/>
    </location>
</feature>
<name>A0A645IVW6_9ZZZZ</name>
<sequence>MGREPLRRGGLIDRQKLNRDAQQILDFLKADIDPAAKVETLGVAHQQLVVASFDPAPVGQPCAESRQHQRGRRRPLGADPAQPADAGHPRALAPRKGHQRDAGGRGEQPAAVHGEAGGAAVCGRHGGSPR</sequence>
<protein>
    <submittedName>
        <fullName evidence="2">Uncharacterized protein</fullName>
    </submittedName>
</protein>
<proteinExistence type="predicted"/>
<gene>
    <name evidence="2" type="ORF">SDC9_202681</name>
</gene>
<evidence type="ECO:0000256" key="1">
    <source>
        <dbReference type="SAM" id="MobiDB-lite"/>
    </source>
</evidence>